<dbReference type="GO" id="GO:0005737">
    <property type="term" value="C:cytoplasm"/>
    <property type="evidence" value="ECO:0007669"/>
    <property type="project" value="UniProtKB-SubCell"/>
</dbReference>
<feature type="region of interest" description="Interaction with tRNA" evidence="9">
    <location>
        <begin position="150"/>
        <end position="152"/>
    </location>
</feature>
<feature type="region of interest" description="Interaction with tRNA" evidence="9">
    <location>
        <begin position="310"/>
        <end position="311"/>
    </location>
</feature>
<comment type="caution">
    <text evidence="9">Lacks conserved residue(s) required for the propagation of feature annotation.</text>
</comment>
<keyword evidence="1 9" id="KW-0820">tRNA-binding</keyword>
<protein>
    <recommendedName>
        <fullName evidence="9">tRNA-specific 2-thiouridylase MnmA</fullName>
        <ecNumber evidence="9">2.8.1.13</ecNumber>
    </recommendedName>
</protein>
<dbReference type="InterPro" id="IPR023382">
    <property type="entry name" value="MnmA-like_central_sf"/>
</dbReference>
<dbReference type="NCBIfam" id="NF001138">
    <property type="entry name" value="PRK00143.1"/>
    <property type="match status" value="1"/>
</dbReference>
<dbReference type="InterPro" id="IPR046884">
    <property type="entry name" value="MnmA-like_central"/>
</dbReference>
<dbReference type="SUPFAM" id="SSF52402">
    <property type="entry name" value="Adenine nucleotide alpha hydrolases-like"/>
    <property type="match status" value="1"/>
</dbReference>
<keyword evidence="7 9" id="KW-1015">Disulfide bond</keyword>
<dbReference type="RefSeq" id="WP_041505081.1">
    <property type="nucleotide sequence ID" value="NZ_JPIU01000038.1"/>
</dbReference>
<evidence type="ECO:0000256" key="4">
    <source>
        <dbReference type="ARBA" id="ARBA00022741"/>
    </source>
</evidence>
<proteinExistence type="inferred from homology"/>
<feature type="binding site" evidence="9">
    <location>
        <position position="128"/>
    </location>
    <ligand>
        <name>ATP</name>
        <dbReference type="ChEBI" id="CHEBI:30616"/>
    </ligand>
</feature>
<dbReference type="CDD" id="cd01998">
    <property type="entry name" value="MnmA_TRMU-like"/>
    <property type="match status" value="1"/>
</dbReference>
<keyword evidence="13" id="KW-1185">Reference proteome</keyword>
<evidence type="ECO:0000259" key="10">
    <source>
        <dbReference type="Pfam" id="PF20258"/>
    </source>
</evidence>
<dbReference type="Pfam" id="PF20258">
    <property type="entry name" value="tRNA_Me_trans_C"/>
    <property type="match status" value="1"/>
</dbReference>
<dbReference type="InterPro" id="IPR004506">
    <property type="entry name" value="MnmA-like"/>
</dbReference>
<keyword evidence="2 9" id="KW-0808">Transferase</keyword>
<evidence type="ECO:0000256" key="6">
    <source>
        <dbReference type="ARBA" id="ARBA00022884"/>
    </source>
</evidence>
<evidence type="ECO:0000256" key="2">
    <source>
        <dbReference type="ARBA" id="ARBA00022679"/>
    </source>
</evidence>
<dbReference type="InterPro" id="IPR014729">
    <property type="entry name" value="Rossmann-like_a/b/a_fold"/>
</dbReference>
<feature type="active site" description="Nucleophile" evidence="9">
    <location>
        <position position="104"/>
    </location>
</feature>
<comment type="similarity">
    <text evidence="9">Belongs to the MnmA/TRMU family.</text>
</comment>
<dbReference type="FunFam" id="2.30.30.280:FF:000001">
    <property type="entry name" value="tRNA-specific 2-thiouridylase MnmA"/>
    <property type="match status" value="1"/>
</dbReference>
<comment type="catalytic activity">
    <reaction evidence="8 9">
        <text>S-sulfanyl-L-cysteinyl-[protein] + uridine(34) in tRNA + AH2 + ATP = 2-thiouridine(34) in tRNA + L-cysteinyl-[protein] + A + AMP + diphosphate + H(+)</text>
        <dbReference type="Rhea" id="RHEA:47032"/>
        <dbReference type="Rhea" id="RHEA-COMP:10131"/>
        <dbReference type="Rhea" id="RHEA-COMP:11726"/>
        <dbReference type="Rhea" id="RHEA-COMP:11727"/>
        <dbReference type="Rhea" id="RHEA-COMP:11728"/>
        <dbReference type="ChEBI" id="CHEBI:13193"/>
        <dbReference type="ChEBI" id="CHEBI:15378"/>
        <dbReference type="ChEBI" id="CHEBI:17499"/>
        <dbReference type="ChEBI" id="CHEBI:29950"/>
        <dbReference type="ChEBI" id="CHEBI:30616"/>
        <dbReference type="ChEBI" id="CHEBI:33019"/>
        <dbReference type="ChEBI" id="CHEBI:61963"/>
        <dbReference type="ChEBI" id="CHEBI:65315"/>
        <dbReference type="ChEBI" id="CHEBI:87170"/>
        <dbReference type="ChEBI" id="CHEBI:456215"/>
        <dbReference type="EC" id="2.8.1.13"/>
    </reaction>
</comment>
<evidence type="ECO:0000256" key="1">
    <source>
        <dbReference type="ARBA" id="ARBA00022555"/>
    </source>
</evidence>
<dbReference type="PANTHER" id="PTHR11933">
    <property type="entry name" value="TRNA 5-METHYLAMINOMETHYL-2-THIOURIDYLATE -METHYLTRANSFERASE"/>
    <property type="match status" value="1"/>
</dbReference>
<dbReference type="Pfam" id="PF03054">
    <property type="entry name" value="tRNA_Me_trans"/>
    <property type="match status" value="1"/>
</dbReference>
<evidence type="ECO:0000259" key="11">
    <source>
        <dbReference type="Pfam" id="PF20259"/>
    </source>
</evidence>
<evidence type="ECO:0000313" key="12">
    <source>
        <dbReference type="EMBL" id="KIO44817.1"/>
    </source>
</evidence>
<evidence type="ECO:0000256" key="5">
    <source>
        <dbReference type="ARBA" id="ARBA00022840"/>
    </source>
</evidence>
<dbReference type="AlphaFoldDB" id="A0A0C3NFA2"/>
<dbReference type="GO" id="GO:0103016">
    <property type="term" value="F:tRNA-uridine 2-sulfurtransferase activity"/>
    <property type="evidence" value="ECO:0007669"/>
    <property type="project" value="UniProtKB-EC"/>
</dbReference>
<gene>
    <name evidence="9" type="primary">mnmA</name>
    <name evidence="12" type="ORF">BA92_07270</name>
</gene>
<dbReference type="Proteomes" id="UP000031980">
    <property type="component" value="Unassembled WGS sequence"/>
</dbReference>
<evidence type="ECO:0000256" key="8">
    <source>
        <dbReference type="ARBA" id="ARBA00051542"/>
    </source>
</evidence>
<dbReference type="GO" id="GO:0002143">
    <property type="term" value="P:tRNA wobble position uridine thiolation"/>
    <property type="evidence" value="ECO:0007669"/>
    <property type="project" value="TreeGrafter"/>
</dbReference>
<comment type="caution">
    <text evidence="12">The sequence shown here is derived from an EMBL/GenBank/DDBJ whole genome shotgun (WGS) entry which is preliminary data.</text>
</comment>
<keyword evidence="9" id="KW-0963">Cytoplasm</keyword>
<dbReference type="HAMAP" id="MF_00144">
    <property type="entry name" value="tRNA_thiouridyl_MnmA"/>
    <property type="match status" value="1"/>
</dbReference>
<feature type="disulfide bond" description="Alternate" evidence="9">
    <location>
        <begin position="104"/>
        <end position="201"/>
    </location>
</feature>
<dbReference type="EMBL" id="JPIU01000038">
    <property type="protein sequence ID" value="KIO44817.1"/>
    <property type="molecule type" value="Genomic_DNA"/>
</dbReference>
<dbReference type="GO" id="GO:0000049">
    <property type="term" value="F:tRNA binding"/>
    <property type="evidence" value="ECO:0007669"/>
    <property type="project" value="UniProtKB-KW"/>
</dbReference>
<keyword evidence="5 9" id="KW-0067">ATP-binding</keyword>
<dbReference type="Gene3D" id="2.40.30.10">
    <property type="entry name" value="Translation factors"/>
    <property type="match status" value="1"/>
</dbReference>
<feature type="binding site" evidence="9">
    <location>
        <begin position="8"/>
        <end position="15"/>
    </location>
    <ligand>
        <name>ATP</name>
        <dbReference type="ChEBI" id="CHEBI:30616"/>
    </ligand>
</feature>
<evidence type="ECO:0000256" key="9">
    <source>
        <dbReference type="HAMAP-Rule" id="MF_00144"/>
    </source>
</evidence>
<organism evidence="12 13">
    <name type="scientific">Sanguibacteroides justesenii</name>
    <dbReference type="NCBI Taxonomy" id="1547597"/>
    <lineage>
        <taxon>Bacteria</taxon>
        <taxon>Pseudomonadati</taxon>
        <taxon>Bacteroidota</taxon>
        <taxon>Bacteroidia</taxon>
        <taxon>Bacteroidales</taxon>
        <taxon>Porphyromonadaceae</taxon>
        <taxon>Sanguibacteroides</taxon>
    </lineage>
</organism>
<evidence type="ECO:0000313" key="13">
    <source>
        <dbReference type="Proteomes" id="UP000031980"/>
    </source>
</evidence>
<comment type="function">
    <text evidence="9">Catalyzes the 2-thiolation of uridine at the wobble position (U34) of tRNA, leading to the formation of s(2)U34.</text>
</comment>
<dbReference type="Pfam" id="PF20259">
    <property type="entry name" value="tRNA_Me_trans_M"/>
    <property type="match status" value="1"/>
</dbReference>
<feature type="domain" description="tRNA-specific 2-thiouridylase MnmA-like central" evidence="11">
    <location>
        <begin position="222"/>
        <end position="276"/>
    </location>
</feature>
<name>A0A0C3NFA2_9PORP</name>
<sequence length="360" mass="40648">MGKRVLMAMSGGIDSTVGAMLLQEQGYELVGVTYRVYDQIAQGCLEKEKGCCSVNALFEAKNMARQLGFEHHILDIRKEFDALVIRNFIDEYLHGRTPNPCVLCNSTIKWGKLMDMADSLCCDYIATGHYARIGQENGRYFLRKGIDESKDQTYFLWSLTQENLARTIFPLGELTKPEVRRIALERGYEQLSRKSESQEICFIPNNDYRTFLNEKVENFTEKYGPGLFVDTSGKKLGEHKGFPNYTIGQRKGLGIALGHPMFVVSIDVEKNEVVLGTKEELQGKEFYIKEANLMKYPSLPPGFEVTAKIRYRNQGALASVYPEGKKFRVVFREGMDSITPGQSAVFYEGTDVVGGGIIRL</sequence>
<dbReference type="InterPro" id="IPR046885">
    <property type="entry name" value="MnmA-like_C"/>
</dbReference>
<feature type="domain" description="tRNA-specific 2-thiouridylase MnmA-like C-terminal" evidence="10">
    <location>
        <begin position="285"/>
        <end position="358"/>
    </location>
</feature>
<keyword evidence="4 9" id="KW-0547">Nucleotide-binding</keyword>
<accession>A0A0C3NFA2</accession>
<feature type="active site" description="Cysteine persulfide intermediate" evidence="9">
    <location>
        <position position="201"/>
    </location>
</feature>
<keyword evidence="6 9" id="KW-0694">RNA-binding</keyword>
<dbReference type="Gene3D" id="3.40.50.620">
    <property type="entry name" value="HUPs"/>
    <property type="match status" value="1"/>
</dbReference>
<evidence type="ECO:0000256" key="3">
    <source>
        <dbReference type="ARBA" id="ARBA00022694"/>
    </source>
</evidence>
<dbReference type="GO" id="GO:0005524">
    <property type="term" value="F:ATP binding"/>
    <property type="evidence" value="ECO:0007669"/>
    <property type="project" value="UniProtKB-KW"/>
</dbReference>
<dbReference type="Gene3D" id="2.30.30.280">
    <property type="entry name" value="Adenine nucleotide alpha hydrolases-like domains"/>
    <property type="match status" value="1"/>
</dbReference>
<dbReference type="EC" id="2.8.1.13" evidence="9"/>
<keyword evidence="3 9" id="KW-0819">tRNA processing</keyword>
<evidence type="ECO:0000256" key="7">
    <source>
        <dbReference type="ARBA" id="ARBA00023157"/>
    </source>
</evidence>
<dbReference type="NCBIfam" id="TIGR00420">
    <property type="entry name" value="trmU"/>
    <property type="match status" value="1"/>
</dbReference>
<dbReference type="OrthoDB" id="9800696at2"/>
<dbReference type="PANTHER" id="PTHR11933:SF5">
    <property type="entry name" value="MITOCHONDRIAL TRNA-SPECIFIC 2-THIOURIDYLASE 1"/>
    <property type="match status" value="1"/>
</dbReference>
<comment type="subcellular location">
    <subcellularLocation>
        <location evidence="9">Cytoplasm</location>
    </subcellularLocation>
</comment>
<feature type="site" description="Interaction with tRNA" evidence="9">
    <location>
        <position position="129"/>
    </location>
</feature>
<reference evidence="12 13" key="1">
    <citation type="submission" date="2014-07" db="EMBL/GenBank/DDBJ databases">
        <title>Porphyromonadaceae bacterium OUH 308042 = ATCC BAA-2681 = DSM 28342 draft genome.</title>
        <authorList>
            <person name="Sydenham T.V."/>
            <person name="Hasman H."/>
            <person name="Justensen U.S."/>
        </authorList>
    </citation>
    <scope>NUCLEOTIDE SEQUENCE [LARGE SCALE GENOMIC DNA]</scope>
    <source>
        <strain evidence="12 13">OUH 308042</strain>
    </source>
</reference>
<feature type="site" description="Interaction with tRNA" evidence="9">
    <location>
        <position position="342"/>
    </location>
</feature>